<gene>
    <name evidence="7" type="ORF">FPE_LOCUS3979</name>
</gene>
<dbReference type="Pfam" id="PF03358">
    <property type="entry name" value="FMN_red"/>
    <property type="match status" value="1"/>
</dbReference>
<evidence type="ECO:0000256" key="5">
    <source>
        <dbReference type="ARBA" id="ARBA00048983"/>
    </source>
</evidence>
<dbReference type="EMBL" id="OU503037">
    <property type="protein sequence ID" value="CAI9756549.1"/>
    <property type="molecule type" value="Genomic_DNA"/>
</dbReference>
<dbReference type="InterPro" id="IPR010089">
    <property type="entry name" value="Flavoprotein_WrbA-like"/>
</dbReference>
<dbReference type="InterPro" id="IPR005025">
    <property type="entry name" value="FMN_Rdtase-like_dom"/>
</dbReference>
<evidence type="ECO:0000256" key="2">
    <source>
        <dbReference type="ARBA" id="ARBA00006961"/>
    </source>
</evidence>
<dbReference type="PANTHER" id="PTHR30546">
    <property type="entry name" value="FLAVODOXIN-RELATED PROTEIN WRBA-RELATED"/>
    <property type="match status" value="1"/>
</dbReference>
<dbReference type="GO" id="GO:0003955">
    <property type="term" value="F:NAD(P)H dehydrogenase (quinone) activity"/>
    <property type="evidence" value="ECO:0007669"/>
    <property type="project" value="UniProtKB-EC"/>
</dbReference>
<evidence type="ECO:0000313" key="7">
    <source>
        <dbReference type="EMBL" id="CAI9756549.1"/>
    </source>
</evidence>
<reference evidence="7" key="1">
    <citation type="submission" date="2023-05" db="EMBL/GenBank/DDBJ databases">
        <authorList>
            <person name="Huff M."/>
        </authorList>
    </citation>
    <scope>NUCLEOTIDE SEQUENCE</scope>
</reference>
<evidence type="ECO:0000256" key="4">
    <source>
        <dbReference type="ARBA" id="ARBA00047678"/>
    </source>
</evidence>
<comment type="cofactor">
    <cofactor evidence="1">
        <name>FMN</name>
        <dbReference type="ChEBI" id="CHEBI:58210"/>
    </cofactor>
</comment>
<evidence type="ECO:0000256" key="1">
    <source>
        <dbReference type="ARBA" id="ARBA00001917"/>
    </source>
</evidence>
<evidence type="ECO:0000313" key="8">
    <source>
        <dbReference type="Proteomes" id="UP000834106"/>
    </source>
</evidence>
<protein>
    <recommendedName>
        <fullName evidence="3">NAD(P)H dehydrogenase (quinone)</fullName>
        <ecNumber evidence="3">1.6.5.2</ecNumber>
    </recommendedName>
</protein>
<comment type="catalytic activity">
    <reaction evidence="5">
        <text>a quinone + NADPH + H(+) = a quinol + NADP(+)</text>
        <dbReference type="Rhea" id="RHEA:46164"/>
        <dbReference type="ChEBI" id="CHEBI:15378"/>
        <dbReference type="ChEBI" id="CHEBI:24646"/>
        <dbReference type="ChEBI" id="CHEBI:57783"/>
        <dbReference type="ChEBI" id="CHEBI:58349"/>
        <dbReference type="ChEBI" id="CHEBI:132124"/>
        <dbReference type="EC" id="1.6.5.2"/>
    </reaction>
</comment>
<keyword evidence="8" id="KW-1185">Reference proteome</keyword>
<dbReference type="PANTHER" id="PTHR30546:SF23">
    <property type="entry name" value="FLAVOPROTEIN-LIKE PROTEIN YCP4-RELATED"/>
    <property type="match status" value="1"/>
</dbReference>
<accession>A0AAD2DJR4</accession>
<evidence type="ECO:0000259" key="6">
    <source>
        <dbReference type="Pfam" id="PF03358"/>
    </source>
</evidence>
<feature type="domain" description="NADPH-dependent FMN reductase-like" evidence="6">
    <location>
        <begin position="17"/>
        <end position="86"/>
    </location>
</feature>
<evidence type="ECO:0000256" key="3">
    <source>
        <dbReference type="ARBA" id="ARBA00012648"/>
    </source>
</evidence>
<comment type="catalytic activity">
    <reaction evidence="4">
        <text>a quinone + NADH + H(+) = a quinol + NAD(+)</text>
        <dbReference type="Rhea" id="RHEA:46160"/>
        <dbReference type="ChEBI" id="CHEBI:15378"/>
        <dbReference type="ChEBI" id="CHEBI:24646"/>
        <dbReference type="ChEBI" id="CHEBI:57540"/>
        <dbReference type="ChEBI" id="CHEBI:57945"/>
        <dbReference type="ChEBI" id="CHEBI:132124"/>
        <dbReference type="EC" id="1.6.5.2"/>
    </reaction>
</comment>
<dbReference type="InterPro" id="IPR029039">
    <property type="entry name" value="Flavoprotein-like_sf"/>
</dbReference>
<sequence>MSAPTKTNAPVITPVDLTEVDGIMFGFLTRFGMMAAQFKAFIYLTGGLWRNQALAGKPAGIFYSTGSQGALTAISQLVHHGMIFVAIAYTFGDGMLEMENIKGGSPYSAGTFAGDGSRQPSELELGQAFHQGNHIAAIAKSSKELPNSSFYK</sequence>
<dbReference type="SUPFAM" id="SSF52218">
    <property type="entry name" value="Flavoproteins"/>
    <property type="match status" value="1"/>
</dbReference>
<comment type="similarity">
    <text evidence="2">Belongs to the WrbA family.</text>
</comment>
<dbReference type="FunFam" id="3.40.50.360:FF:000001">
    <property type="entry name" value="NAD(P)H dehydrogenase (Quinone) FQR1-like"/>
    <property type="match status" value="1"/>
</dbReference>
<dbReference type="GO" id="GO:0016020">
    <property type="term" value="C:membrane"/>
    <property type="evidence" value="ECO:0007669"/>
    <property type="project" value="TreeGrafter"/>
</dbReference>
<dbReference type="EC" id="1.6.5.2" evidence="3"/>
<dbReference type="NCBIfam" id="TIGR01755">
    <property type="entry name" value="flav_wrbA"/>
    <property type="match status" value="1"/>
</dbReference>
<dbReference type="GO" id="GO:0010181">
    <property type="term" value="F:FMN binding"/>
    <property type="evidence" value="ECO:0007669"/>
    <property type="project" value="InterPro"/>
</dbReference>
<name>A0AAD2DJR4_9LAMI</name>
<dbReference type="Gene3D" id="3.40.50.360">
    <property type="match status" value="1"/>
</dbReference>
<dbReference type="Proteomes" id="UP000834106">
    <property type="component" value="Chromosome 2"/>
</dbReference>
<organism evidence="7 8">
    <name type="scientific">Fraxinus pennsylvanica</name>
    <dbReference type="NCBI Taxonomy" id="56036"/>
    <lineage>
        <taxon>Eukaryota</taxon>
        <taxon>Viridiplantae</taxon>
        <taxon>Streptophyta</taxon>
        <taxon>Embryophyta</taxon>
        <taxon>Tracheophyta</taxon>
        <taxon>Spermatophyta</taxon>
        <taxon>Magnoliopsida</taxon>
        <taxon>eudicotyledons</taxon>
        <taxon>Gunneridae</taxon>
        <taxon>Pentapetalae</taxon>
        <taxon>asterids</taxon>
        <taxon>lamiids</taxon>
        <taxon>Lamiales</taxon>
        <taxon>Oleaceae</taxon>
        <taxon>Oleeae</taxon>
        <taxon>Fraxinus</taxon>
    </lineage>
</organism>
<proteinExistence type="inferred from homology"/>
<dbReference type="AlphaFoldDB" id="A0AAD2DJR4"/>